<dbReference type="InterPro" id="IPR011611">
    <property type="entry name" value="PfkB_dom"/>
</dbReference>
<evidence type="ECO:0000313" key="6">
    <source>
        <dbReference type="EMBL" id="ANF58588.1"/>
    </source>
</evidence>
<evidence type="ECO:0000259" key="5">
    <source>
        <dbReference type="Pfam" id="PF00294"/>
    </source>
</evidence>
<feature type="region of interest" description="Disordered" evidence="4">
    <location>
        <begin position="94"/>
        <end position="126"/>
    </location>
</feature>
<comment type="similarity">
    <text evidence="1">Belongs to the carbohydrate kinase PfkB family.</text>
</comment>
<feature type="domain" description="Carbohydrate kinase PfkB" evidence="5">
    <location>
        <begin position="22"/>
        <end position="318"/>
    </location>
</feature>
<sequence>MTPSHRHSTSAVESDFDYDVAGFGESMALFTAQQAGDLAQATQFEKSVSGADSNVATGLARLGFKVLWHSRVGADSFGRFIIDALQREGIDCSPVSTDDDAPTGFQIKSRREDGRDPEVESFRRDTAASRMSIDDIDDRLLRARHLHCTGIPPALGPRARELSHEAMRRMRAAGRSISFDTNLRPGLWPDRATMVAEVNALACLADWVLPGIEEGRLLTGHQTPEAIADFYLARGVKQVVIKLGADGAFYKDASGERLRQPPIPVAQVVDTVGAGDGFAVGFISARLDGLDAAAAVLRGALIGARQVQVLGDSAGLPDRAALEQLLAARPVTSPA</sequence>
<evidence type="ECO:0000256" key="2">
    <source>
        <dbReference type="ARBA" id="ARBA00022679"/>
    </source>
</evidence>
<feature type="compositionally biased region" description="Basic and acidic residues" evidence="4">
    <location>
        <begin position="109"/>
        <end position="126"/>
    </location>
</feature>
<dbReference type="AlphaFoldDB" id="A0A172YH42"/>
<dbReference type="InterPro" id="IPR002173">
    <property type="entry name" value="Carboh/pur_kinase_PfkB_CS"/>
</dbReference>
<dbReference type="GO" id="GO:0016301">
    <property type="term" value="F:kinase activity"/>
    <property type="evidence" value="ECO:0007669"/>
    <property type="project" value="UniProtKB-KW"/>
</dbReference>
<dbReference type="EMBL" id="CP015243">
    <property type="protein sequence ID" value="ANF58588.1"/>
    <property type="molecule type" value="Genomic_DNA"/>
</dbReference>
<keyword evidence="2" id="KW-0808">Transferase</keyword>
<dbReference type="PROSITE" id="PS00584">
    <property type="entry name" value="PFKB_KINASES_2"/>
    <property type="match status" value="1"/>
</dbReference>
<dbReference type="RefSeq" id="WP_064123449.1">
    <property type="nucleotide sequence ID" value="NZ_CP015243.1"/>
</dbReference>
<dbReference type="SUPFAM" id="SSF53613">
    <property type="entry name" value="Ribokinase-like"/>
    <property type="match status" value="1"/>
</dbReference>
<reference evidence="6 7" key="1">
    <citation type="submission" date="2016-04" db="EMBL/GenBank/DDBJ databases">
        <title>Complete Genome Sequence of Halotalea alkalilenta IHB B 13600.</title>
        <authorList>
            <person name="Swarnkar M.K."/>
            <person name="Sharma A."/>
            <person name="Kaushal K."/>
            <person name="Soni R."/>
            <person name="Rana S."/>
            <person name="Singh A.K."/>
            <person name="Gulati A."/>
        </authorList>
    </citation>
    <scope>NUCLEOTIDE SEQUENCE [LARGE SCALE GENOMIC DNA]</scope>
    <source>
        <strain evidence="6 7">IHB B 13600</strain>
    </source>
</reference>
<dbReference type="Pfam" id="PF00294">
    <property type="entry name" value="PfkB"/>
    <property type="match status" value="1"/>
</dbReference>
<dbReference type="InterPro" id="IPR029056">
    <property type="entry name" value="Ribokinase-like"/>
</dbReference>
<proteinExistence type="inferred from homology"/>
<name>A0A172YH42_9GAMM</name>
<dbReference type="STRING" id="376489.A5892_14835"/>
<evidence type="ECO:0000256" key="1">
    <source>
        <dbReference type="ARBA" id="ARBA00010688"/>
    </source>
</evidence>
<accession>A0A172YH42</accession>
<dbReference type="Gene3D" id="3.40.1190.20">
    <property type="match status" value="1"/>
</dbReference>
<keyword evidence="3 6" id="KW-0418">Kinase</keyword>
<keyword evidence="7" id="KW-1185">Reference proteome</keyword>
<organism evidence="6 7">
    <name type="scientific">Halotalea alkalilenta</name>
    <dbReference type="NCBI Taxonomy" id="376489"/>
    <lineage>
        <taxon>Bacteria</taxon>
        <taxon>Pseudomonadati</taxon>
        <taxon>Pseudomonadota</taxon>
        <taxon>Gammaproteobacteria</taxon>
        <taxon>Oceanospirillales</taxon>
        <taxon>Halomonadaceae</taxon>
        <taxon>Halotalea</taxon>
    </lineage>
</organism>
<dbReference type="Proteomes" id="UP000077875">
    <property type="component" value="Chromosome"/>
</dbReference>
<protein>
    <submittedName>
        <fullName evidence="6">2-dehydro-3-deoxygluconokinase</fullName>
    </submittedName>
</protein>
<gene>
    <name evidence="6" type="ORF">A5892_14835</name>
</gene>
<dbReference type="CDD" id="cd01166">
    <property type="entry name" value="KdgK"/>
    <property type="match status" value="1"/>
</dbReference>
<dbReference type="KEGG" id="haa:A5892_14835"/>
<evidence type="ECO:0000313" key="7">
    <source>
        <dbReference type="Proteomes" id="UP000077875"/>
    </source>
</evidence>
<dbReference type="PANTHER" id="PTHR43320:SF2">
    <property type="entry name" value="2-DEHYDRO-3-DEOXYGLUCONOKINASE_2-DEHYDRO-3-DEOXYGALACTONOKINASE"/>
    <property type="match status" value="1"/>
</dbReference>
<dbReference type="InterPro" id="IPR052700">
    <property type="entry name" value="Carb_kinase_PfkB-like"/>
</dbReference>
<evidence type="ECO:0000256" key="4">
    <source>
        <dbReference type="SAM" id="MobiDB-lite"/>
    </source>
</evidence>
<evidence type="ECO:0000256" key="3">
    <source>
        <dbReference type="ARBA" id="ARBA00022777"/>
    </source>
</evidence>
<dbReference type="PANTHER" id="PTHR43320">
    <property type="entry name" value="SUGAR KINASE"/>
    <property type="match status" value="1"/>
</dbReference>